<dbReference type="PANTHER" id="PTHR48050:SF13">
    <property type="entry name" value="STEROL 3-BETA-GLUCOSYLTRANSFERASE UGT80A2"/>
    <property type="match status" value="1"/>
</dbReference>
<dbReference type="InterPro" id="IPR050426">
    <property type="entry name" value="Glycosyltransferase_28"/>
</dbReference>
<proteinExistence type="predicted"/>
<comment type="caution">
    <text evidence="2">The sequence shown here is derived from an EMBL/GenBank/DDBJ whole genome shotgun (WGS) entry which is preliminary data.</text>
</comment>
<name>A0AAW2ZBT5_9EUKA</name>
<dbReference type="SUPFAM" id="SSF53756">
    <property type="entry name" value="UDP-Glycosyltransferase/glycogen phosphorylase"/>
    <property type="match status" value="1"/>
</dbReference>
<protein>
    <submittedName>
        <fullName evidence="2">Glucosyltransferase</fullName>
    </submittedName>
</protein>
<accession>A0AAW2ZBT5</accession>
<sequence>MSRIAVTSLSYIGHIHPASSIGAEMKSRGHQDYGKIVESAGLEYIPIGERECPIGFKDKRDELLSTLSSFDAMKKNMDNFVLDYNIILNELPDLIKKHKIDLLIADSTLYAAPAVAEHCGIPFVTIDCISPVVVESSAACDMTDWEHINTWWARPRNWLSYRLVLRAFQPCVEATNIKRKGWNLHPITQPFMDETITRISQMPKFVDFPREWWPQNFHHTGPFFKQDARMKHDFPWDKLNGKPIVYASMGSLFSGSHGSLSLITQAVSPMDVQLVLTLGGQTNDIINEDLGSHVVVENAPQLDLLEKASLFITHGGQNSMLEGLAKGVPMVIIPVTSDQFGNANRIKLYGSGERLSLSGLNPELLRSTVEKVMSHESYTIKAKQAKQLISETNGLKRAADIIENKLK</sequence>
<evidence type="ECO:0000256" key="1">
    <source>
        <dbReference type="ARBA" id="ARBA00022679"/>
    </source>
</evidence>
<keyword evidence="1" id="KW-0808">Transferase</keyword>
<dbReference type="CDD" id="cd03784">
    <property type="entry name" value="GT1_Gtf-like"/>
    <property type="match status" value="1"/>
</dbReference>
<keyword evidence="3" id="KW-1185">Reference proteome</keyword>
<evidence type="ECO:0000313" key="2">
    <source>
        <dbReference type="EMBL" id="KAL0486097.1"/>
    </source>
</evidence>
<dbReference type="EMBL" id="JAOPGA020001201">
    <property type="protein sequence ID" value="KAL0486097.1"/>
    <property type="molecule type" value="Genomic_DNA"/>
</dbReference>
<dbReference type="PANTHER" id="PTHR48050">
    <property type="entry name" value="STEROL 3-BETA-GLUCOSYLTRANSFERASE"/>
    <property type="match status" value="1"/>
</dbReference>
<dbReference type="AlphaFoldDB" id="A0AAW2ZBT5"/>
<dbReference type="InterPro" id="IPR002213">
    <property type="entry name" value="UDP_glucos_trans"/>
</dbReference>
<dbReference type="Gene3D" id="3.40.50.2000">
    <property type="entry name" value="Glycogen Phosphorylase B"/>
    <property type="match status" value="2"/>
</dbReference>
<dbReference type="Proteomes" id="UP001431209">
    <property type="component" value="Unassembled WGS sequence"/>
</dbReference>
<organism evidence="2 3">
    <name type="scientific">Acrasis kona</name>
    <dbReference type="NCBI Taxonomy" id="1008807"/>
    <lineage>
        <taxon>Eukaryota</taxon>
        <taxon>Discoba</taxon>
        <taxon>Heterolobosea</taxon>
        <taxon>Tetramitia</taxon>
        <taxon>Eutetramitia</taxon>
        <taxon>Acrasidae</taxon>
        <taxon>Acrasis</taxon>
    </lineage>
</organism>
<dbReference type="GO" id="GO:0008194">
    <property type="term" value="F:UDP-glycosyltransferase activity"/>
    <property type="evidence" value="ECO:0007669"/>
    <property type="project" value="InterPro"/>
</dbReference>
<evidence type="ECO:0000313" key="3">
    <source>
        <dbReference type="Proteomes" id="UP001431209"/>
    </source>
</evidence>
<dbReference type="Pfam" id="PF00201">
    <property type="entry name" value="UDPGT"/>
    <property type="match status" value="1"/>
</dbReference>
<reference evidence="2 3" key="1">
    <citation type="submission" date="2024-03" db="EMBL/GenBank/DDBJ databases">
        <title>The Acrasis kona genome and developmental transcriptomes reveal deep origins of eukaryotic multicellular pathways.</title>
        <authorList>
            <person name="Sheikh S."/>
            <person name="Fu C.-J."/>
            <person name="Brown M.W."/>
            <person name="Baldauf S.L."/>
        </authorList>
    </citation>
    <scope>NUCLEOTIDE SEQUENCE [LARGE SCALE GENOMIC DNA]</scope>
    <source>
        <strain evidence="2 3">ATCC MYA-3509</strain>
    </source>
</reference>
<gene>
    <name evidence="2" type="ORF">AKO1_001777</name>
</gene>